<protein>
    <recommendedName>
        <fullName evidence="1">Iodothyronine deiodinase</fullName>
    </recommendedName>
</protein>
<dbReference type="Gene3D" id="3.40.30.10">
    <property type="entry name" value="Glutaredoxin"/>
    <property type="match status" value="1"/>
</dbReference>
<dbReference type="GO" id="GO:0004800">
    <property type="term" value="F:thyroxine 5'-deiodinase activity"/>
    <property type="evidence" value="ECO:0007669"/>
    <property type="project" value="InterPro"/>
</dbReference>
<reference evidence="2 3" key="1">
    <citation type="journal article" date="2018" name="Nat. Ecol. Evol.">
        <title>Genomic signatures of mitonuclear coevolution across populations of Tigriopus californicus.</title>
        <authorList>
            <person name="Barreto F.S."/>
            <person name="Watson E.T."/>
            <person name="Lima T.G."/>
            <person name="Willett C.S."/>
            <person name="Edmands S."/>
            <person name="Li W."/>
            <person name="Burton R.S."/>
        </authorList>
    </citation>
    <scope>NUCLEOTIDE SEQUENCE [LARGE SCALE GENOMIC DNA]</scope>
    <source>
        <strain evidence="2 3">San Diego</strain>
    </source>
</reference>
<keyword evidence="1" id="KW-0560">Oxidoreductase</keyword>
<comment type="caution">
    <text evidence="2">The sequence shown here is derived from an EMBL/GenBank/DDBJ whole genome shotgun (WGS) entry which is preliminary data.</text>
</comment>
<dbReference type="GO" id="GO:0042403">
    <property type="term" value="P:thyroid hormone metabolic process"/>
    <property type="evidence" value="ECO:0007669"/>
    <property type="project" value="TreeGrafter"/>
</dbReference>
<keyword evidence="1" id="KW-0893">Thyroid hormones biosynthesis</keyword>
<dbReference type="GO" id="GO:0042446">
    <property type="term" value="P:hormone biosynthetic process"/>
    <property type="evidence" value="ECO:0007669"/>
    <property type="project" value="UniProtKB-KW"/>
</dbReference>
<accession>A0A553NUZ3</accession>
<dbReference type="PANTHER" id="PTHR11781:SF22">
    <property type="entry name" value="TYPE I IODOTHYRONINE DEIODINASE"/>
    <property type="match status" value="1"/>
</dbReference>
<dbReference type="Pfam" id="PF00837">
    <property type="entry name" value="T4_deiodinase"/>
    <property type="match status" value="1"/>
</dbReference>
<dbReference type="InterPro" id="IPR000643">
    <property type="entry name" value="Iodothyronine_deiodinase"/>
</dbReference>
<dbReference type="EMBL" id="VCGU01000010">
    <property type="protein sequence ID" value="TRY69245.1"/>
    <property type="molecule type" value="Genomic_DNA"/>
</dbReference>
<dbReference type="PANTHER" id="PTHR11781">
    <property type="entry name" value="IODOTHYRONINE DEIODINASE"/>
    <property type="match status" value="1"/>
</dbReference>
<name>A0A553NUZ3_TIGCA</name>
<evidence type="ECO:0000313" key="2">
    <source>
        <dbReference type="EMBL" id="TRY69245.1"/>
    </source>
</evidence>
<proteinExistence type="inferred from homology"/>
<gene>
    <name evidence="2" type="ORF">TCAL_09389</name>
</gene>
<evidence type="ECO:0000256" key="1">
    <source>
        <dbReference type="RuleBase" id="RU000676"/>
    </source>
</evidence>
<keyword evidence="3" id="KW-1185">Reference proteome</keyword>
<comment type="function">
    <text evidence="1">Responsible for the deiodination of T4 (3,5,3',5'-tetraiodothyronine).</text>
</comment>
<comment type="similarity">
    <text evidence="1">Belongs to the iodothyronine deiodinase family.</text>
</comment>
<keyword evidence="1" id="KW-0712">Selenocysteine</keyword>
<evidence type="ECO:0000313" key="3">
    <source>
        <dbReference type="Proteomes" id="UP000318571"/>
    </source>
</evidence>
<organism evidence="2 3">
    <name type="scientific">Tigriopus californicus</name>
    <name type="common">Marine copepod</name>
    <dbReference type="NCBI Taxonomy" id="6832"/>
    <lineage>
        <taxon>Eukaryota</taxon>
        <taxon>Metazoa</taxon>
        <taxon>Ecdysozoa</taxon>
        <taxon>Arthropoda</taxon>
        <taxon>Crustacea</taxon>
        <taxon>Multicrustacea</taxon>
        <taxon>Hexanauplia</taxon>
        <taxon>Copepoda</taxon>
        <taxon>Harpacticoida</taxon>
        <taxon>Harpacticidae</taxon>
        <taxon>Tigriopus</taxon>
    </lineage>
</organism>
<dbReference type="Proteomes" id="UP000318571">
    <property type="component" value="Chromosome 1"/>
</dbReference>
<dbReference type="AlphaFoldDB" id="A0A553NUZ3"/>
<sequence>MFYDPAKIPKVGFVLWMKFAYTFAPNLAQKTVNMIKNDNSYELDVTRLRNLYGSFEFVRFFLKEDALQMRCQAAAGSKAPNTKVVDLATKNEIDLLSLQRGDRPLIRAFESLVKKYAHLADFVVVYIEETHPLELGHVKGNYEISSHENLEQRLAAAQILADEVSLQNCPIVADTMDDATNILYGAMPERLYIIRDHKIVYQGNRGPFLYDLKEMEQNLVRLLDQPEAVITNDEDNGKDGQ</sequence>